<sequence>MAKPQSAPQQEQQHVPPLQPCKDKEHPRFTPTGRLLSYKTPAGDSPPTRTKLVQQKSREEWLTAPRLLPALLQGGYKLKISFPRPALTSQELRDFSGPNNAAHSLLSSEAQRHTERPLHWLLLKLSSCETAHASGGEWQEYVARGYREKRVVPSVTAPKHMVDLPSSTKATEATYMDISSKNRVKCTSLTSFPKIILNSSILLNRSNTNMSLNLEQRVNSVTKARSKLTEEISRAKQPQLPQPLLIRLLLQTLHQLRCPSLDTLQHLNVSLVVGGPKLNTEFEVRPHQCRVQGHDHFPGPAGHAIFDTSQDAIGFLDHLGTLLAHVQAAVNQHPQVLFRWAAFQPLFPKPVALHGVAVAQVQDLALGLAEPHTTGLGPSIQPVQVPLQSLPTLEQINTPAQLGVLCKLTEGHTQLGSKKLRETENGARNNKETSSKEQEQSVKPGKELPLAPAPAPLQEGRSTPQSSPGSSSALLGVRLQHIKEKMFGQEMDNRITDSETEVLEGCCKVSLEPSLLQAEPPQLSQPVFIGEVHVLMLGAPELNAVLQVRSHESGVEVEDHLPRPAGHASFDAAQDTRVDHTTQLGVVSKLAEGALSPTVHVADKDVKQCQSQYRPLRNATRHWSPLEHQTIDCTSLSVTIQPIPYPPSGPSVKSTSLQFRDNDVMQDSIKCCAQAQAKAADSSEKLVFLQQAEVYDDFPQTLRWQQQKASSSATVFLKRIGTSTMNLDSLGQATQIPKKKKKKERKKNSKLILLEARATNACGNSNRNSPAAKIAPSKNETVAKDDY</sequence>
<feature type="compositionally biased region" description="Basic and acidic residues" evidence="1">
    <location>
        <begin position="419"/>
        <end position="446"/>
    </location>
</feature>
<evidence type="ECO:0000256" key="1">
    <source>
        <dbReference type="SAM" id="MobiDB-lite"/>
    </source>
</evidence>
<evidence type="ECO:0000313" key="3">
    <source>
        <dbReference type="Proteomes" id="UP001333110"/>
    </source>
</evidence>
<feature type="region of interest" description="Disordered" evidence="1">
    <location>
        <begin position="416"/>
        <end position="472"/>
    </location>
</feature>
<dbReference type="EMBL" id="JAUNZN010000003">
    <property type="protein sequence ID" value="KAK4825444.1"/>
    <property type="molecule type" value="Genomic_DNA"/>
</dbReference>
<gene>
    <name evidence="2" type="ORF">QYF61_027474</name>
</gene>
<feature type="region of interest" description="Disordered" evidence="1">
    <location>
        <begin position="1"/>
        <end position="49"/>
    </location>
</feature>
<proteinExistence type="predicted"/>
<name>A0AAN7NJC3_MYCAM</name>
<dbReference type="AlphaFoldDB" id="A0AAN7NJC3"/>
<feature type="region of interest" description="Disordered" evidence="1">
    <location>
        <begin position="761"/>
        <end position="787"/>
    </location>
</feature>
<evidence type="ECO:0000313" key="2">
    <source>
        <dbReference type="EMBL" id="KAK4825444.1"/>
    </source>
</evidence>
<dbReference type="Proteomes" id="UP001333110">
    <property type="component" value="Unassembled WGS sequence"/>
</dbReference>
<keyword evidence="3" id="KW-1185">Reference proteome</keyword>
<organism evidence="2 3">
    <name type="scientific">Mycteria americana</name>
    <name type="common">Wood stork</name>
    <dbReference type="NCBI Taxonomy" id="33587"/>
    <lineage>
        <taxon>Eukaryota</taxon>
        <taxon>Metazoa</taxon>
        <taxon>Chordata</taxon>
        <taxon>Craniata</taxon>
        <taxon>Vertebrata</taxon>
        <taxon>Euteleostomi</taxon>
        <taxon>Archelosauria</taxon>
        <taxon>Archosauria</taxon>
        <taxon>Dinosauria</taxon>
        <taxon>Saurischia</taxon>
        <taxon>Theropoda</taxon>
        <taxon>Coelurosauria</taxon>
        <taxon>Aves</taxon>
        <taxon>Neognathae</taxon>
        <taxon>Neoaves</taxon>
        <taxon>Aequornithes</taxon>
        <taxon>Ciconiiformes</taxon>
        <taxon>Ciconiidae</taxon>
        <taxon>Mycteria</taxon>
    </lineage>
</organism>
<accession>A0AAN7NJC3</accession>
<comment type="caution">
    <text evidence="2">The sequence shown here is derived from an EMBL/GenBank/DDBJ whole genome shotgun (WGS) entry which is preliminary data.</text>
</comment>
<reference evidence="2 3" key="1">
    <citation type="journal article" date="2023" name="J. Hered.">
        <title>Chromosome-level genome of the wood stork (Mycteria americana) provides insight into avian chromosome evolution.</title>
        <authorList>
            <person name="Flamio R. Jr."/>
            <person name="Ramstad K.M."/>
        </authorList>
    </citation>
    <scope>NUCLEOTIDE SEQUENCE [LARGE SCALE GENOMIC DNA]</scope>
    <source>
        <strain evidence="2">JAX WOST 10</strain>
    </source>
</reference>
<protein>
    <submittedName>
        <fullName evidence="2">Uncharacterized protein</fullName>
    </submittedName>
</protein>
<feature type="compositionally biased region" description="Low complexity" evidence="1">
    <location>
        <begin position="462"/>
        <end position="472"/>
    </location>
</feature>
<feature type="compositionally biased region" description="Polar residues" evidence="1">
    <location>
        <begin position="1"/>
        <end position="13"/>
    </location>
</feature>